<organism evidence="14 15">
    <name type="scientific">Roseobacter ponti</name>
    <dbReference type="NCBI Taxonomy" id="1891787"/>
    <lineage>
        <taxon>Bacteria</taxon>
        <taxon>Pseudomonadati</taxon>
        <taxon>Pseudomonadota</taxon>
        <taxon>Alphaproteobacteria</taxon>
        <taxon>Rhodobacterales</taxon>
        <taxon>Roseobacteraceae</taxon>
        <taxon>Roseobacter</taxon>
    </lineage>
</organism>
<evidence type="ECO:0000256" key="1">
    <source>
        <dbReference type="ARBA" id="ARBA00005051"/>
    </source>
</evidence>
<protein>
    <recommendedName>
        <fullName evidence="4">2-amino-4-hydroxy-6-hydroxymethyldihydropteridine pyrophosphokinase</fullName>
        <ecNumber evidence="3">2.7.6.3</ecNumber>
    </recommendedName>
    <alternativeName>
        <fullName evidence="11">6-hydroxymethyl-7,8-dihydropterin pyrophosphokinase</fullName>
    </alternativeName>
    <alternativeName>
        <fullName evidence="12">7,8-dihydro-6-hydroxymethylpterin-pyrophosphokinase</fullName>
    </alternativeName>
</protein>
<keyword evidence="5 14" id="KW-0808">Transferase</keyword>
<dbReference type="InterPro" id="IPR000550">
    <property type="entry name" value="Hppk"/>
</dbReference>
<dbReference type="InterPro" id="IPR035907">
    <property type="entry name" value="Hppk_sf"/>
</dbReference>
<evidence type="ECO:0000256" key="6">
    <source>
        <dbReference type="ARBA" id="ARBA00022741"/>
    </source>
</evidence>
<evidence type="ECO:0000256" key="7">
    <source>
        <dbReference type="ARBA" id="ARBA00022777"/>
    </source>
</evidence>
<evidence type="ECO:0000256" key="10">
    <source>
        <dbReference type="ARBA" id="ARBA00029409"/>
    </source>
</evidence>
<dbReference type="Pfam" id="PF01288">
    <property type="entry name" value="HPPK"/>
    <property type="match status" value="1"/>
</dbReference>
<comment type="function">
    <text evidence="10">Catalyzes the transfer of pyrophosphate from adenosine triphosphate (ATP) to 6-hydroxymethyl-7,8-dihydropterin, an enzymatic step in folate biosynthesis pathway.</text>
</comment>
<evidence type="ECO:0000256" key="2">
    <source>
        <dbReference type="ARBA" id="ARBA00005810"/>
    </source>
</evidence>
<comment type="pathway">
    <text evidence="1">Cofactor biosynthesis; tetrahydrofolate biosynthesis; 2-amino-4-hydroxy-6-hydroxymethyl-7,8-dihydropteridine diphosphate from 7,8-dihydroneopterin triphosphate: step 4/4.</text>
</comment>
<evidence type="ECO:0000313" key="15">
    <source>
        <dbReference type="Proteomes" id="UP000503308"/>
    </source>
</evidence>
<proteinExistence type="inferred from homology"/>
<dbReference type="GO" id="GO:0003848">
    <property type="term" value="F:2-amino-4-hydroxy-6-hydroxymethyldihydropteridine diphosphokinase activity"/>
    <property type="evidence" value="ECO:0007669"/>
    <property type="project" value="UniProtKB-EC"/>
</dbReference>
<feature type="domain" description="7,8-dihydro-6-hydroxymethylpterin-pyrophosphokinase" evidence="13">
    <location>
        <begin position="10"/>
        <end position="160"/>
    </location>
</feature>
<dbReference type="GO" id="GO:0046656">
    <property type="term" value="P:folic acid biosynthetic process"/>
    <property type="evidence" value="ECO:0007669"/>
    <property type="project" value="UniProtKB-KW"/>
</dbReference>
<dbReference type="GO" id="GO:0046654">
    <property type="term" value="P:tetrahydrofolate biosynthetic process"/>
    <property type="evidence" value="ECO:0007669"/>
    <property type="project" value="UniProtKB-UniPathway"/>
</dbReference>
<evidence type="ECO:0000256" key="4">
    <source>
        <dbReference type="ARBA" id="ARBA00016218"/>
    </source>
</evidence>
<evidence type="ECO:0000256" key="5">
    <source>
        <dbReference type="ARBA" id="ARBA00022679"/>
    </source>
</evidence>
<keyword evidence="15" id="KW-1185">Reference proteome</keyword>
<dbReference type="EC" id="2.7.6.3" evidence="3"/>
<evidence type="ECO:0000256" key="11">
    <source>
        <dbReference type="ARBA" id="ARBA00029766"/>
    </source>
</evidence>
<accession>A0A858SWF6</accession>
<comment type="similarity">
    <text evidence="2">Belongs to the HPPK family.</text>
</comment>
<dbReference type="GO" id="GO:0005524">
    <property type="term" value="F:ATP binding"/>
    <property type="evidence" value="ECO:0007669"/>
    <property type="project" value="UniProtKB-KW"/>
</dbReference>
<dbReference type="UniPathway" id="UPA00077">
    <property type="reaction ID" value="UER00155"/>
</dbReference>
<dbReference type="CDD" id="cd00483">
    <property type="entry name" value="HPPK"/>
    <property type="match status" value="1"/>
</dbReference>
<dbReference type="GO" id="GO:0016301">
    <property type="term" value="F:kinase activity"/>
    <property type="evidence" value="ECO:0007669"/>
    <property type="project" value="UniProtKB-KW"/>
</dbReference>
<evidence type="ECO:0000256" key="8">
    <source>
        <dbReference type="ARBA" id="ARBA00022840"/>
    </source>
</evidence>
<keyword evidence="9" id="KW-0289">Folate biosynthesis</keyword>
<keyword evidence="6" id="KW-0547">Nucleotide-binding</keyword>
<dbReference type="KEGG" id="rpon:G3256_02595"/>
<sequence length="200" mass="21512">MPQIRSVVLVALGSNRPSAWGDPRETLQRAVSQVGSKIGVIRALSGLYRTPAFPAGSGPDFVNAALAAETALSPGEVLSALHAIEADAGRERNVRWSARGLDLDLIAAGDLVLPDPETHEEWRDLTLEDQMKRVPETLILPHPRMQERAFVLVPLCDVAPDWVHPVSGRSVSEMCAGLPQGALDEVQKLHSALVKPQKGA</sequence>
<dbReference type="Gene3D" id="3.30.70.560">
    <property type="entry name" value="7,8-Dihydro-6-hydroxymethylpterin-pyrophosphokinase HPPK"/>
    <property type="match status" value="1"/>
</dbReference>
<dbReference type="NCBIfam" id="TIGR01498">
    <property type="entry name" value="folK"/>
    <property type="match status" value="1"/>
</dbReference>
<reference evidence="14 15" key="1">
    <citation type="submission" date="2020-02" db="EMBL/GenBank/DDBJ databases">
        <title>Genome sequence of Roseobacter ponti.</title>
        <authorList>
            <person name="Hollensteiner J."/>
            <person name="Schneider D."/>
            <person name="Poehlein A."/>
            <person name="Daniel R."/>
        </authorList>
    </citation>
    <scope>NUCLEOTIDE SEQUENCE [LARGE SCALE GENOMIC DNA]</scope>
    <source>
        <strain evidence="14 15">DSM 106830</strain>
    </source>
</reference>
<gene>
    <name evidence="14" type="primary">folK</name>
    <name evidence="14" type="ORF">G3256_02595</name>
</gene>
<name>A0A858SWF6_9RHOB</name>
<dbReference type="PANTHER" id="PTHR43071:SF1">
    <property type="entry name" value="2-AMINO-4-HYDROXY-6-HYDROXYMETHYLDIHYDROPTERIDINE PYROPHOSPHOKINASE"/>
    <property type="match status" value="1"/>
</dbReference>
<dbReference type="PANTHER" id="PTHR43071">
    <property type="entry name" value="2-AMINO-4-HYDROXY-6-HYDROXYMETHYLDIHYDROPTERIDINE PYROPHOSPHOKINASE"/>
    <property type="match status" value="1"/>
</dbReference>
<keyword evidence="8" id="KW-0067">ATP-binding</keyword>
<keyword evidence="7 14" id="KW-0418">Kinase</keyword>
<evidence type="ECO:0000256" key="3">
    <source>
        <dbReference type="ARBA" id="ARBA00013253"/>
    </source>
</evidence>
<dbReference type="EMBL" id="CP048788">
    <property type="protein sequence ID" value="QJF53074.1"/>
    <property type="molecule type" value="Genomic_DNA"/>
</dbReference>
<dbReference type="AlphaFoldDB" id="A0A858SWF6"/>
<evidence type="ECO:0000313" key="14">
    <source>
        <dbReference type="EMBL" id="QJF53074.1"/>
    </source>
</evidence>
<evidence type="ECO:0000256" key="9">
    <source>
        <dbReference type="ARBA" id="ARBA00022909"/>
    </source>
</evidence>
<evidence type="ECO:0000259" key="13">
    <source>
        <dbReference type="Pfam" id="PF01288"/>
    </source>
</evidence>
<evidence type="ECO:0000256" key="12">
    <source>
        <dbReference type="ARBA" id="ARBA00033413"/>
    </source>
</evidence>
<dbReference type="SUPFAM" id="SSF55083">
    <property type="entry name" value="6-hydroxymethyl-7,8-dihydropterin pyrophosphokinase, HPPK"/>
    <property type="match status" value="1"/>
</dbReference>
<dbReference type="Proteomes" id="UP000503308">
    <property type="component" value="Chromosome"/>
</dbReference>